<dbReference type="AlphaFoldDB" id="A0A5C3KL98"/>
<reference evidence="3 4" key="1">
    <citation type="journal article" date="2019" name="Nat. Ecol. Evol.">
        <title>Megaphylogeny resolves global patterns of mushroom evolution.</title>
        <authorList>
            <person name="Varga T."/>
            <person name="Krizsan K."/>
            <person name="Foldi C."/>
            <person name="Dima B."/>
            <person name="Sanchez-Garcia M."/>
            <person name="Sanchez-Ramirez S."/>
            <person name="Szollosi G.J."/>
            <person name="Szarkandi J.G."/>
            <person name="Papp V."/>
            <person name="Albert L."/>
            <person name="Andreopoulos W."/>
            <person name="Angelini C."/>
            <person name="Antonin V."/>
            <person name="Barry K.W."/>
            <person name="Bougher N.L."/>
            <person name="Buchanan P."/>
            <person name="Buyck B."/>
            <person name="Bense V."/>
            <person name="Catcheside P."/>
            <person name="Chovatia M."/>
            <person name="Cooper J."/>
            <person name="Damon W."/>
            <person name="Desjardin D."/>
            <person name="Finy P."/>
            <person name="Geml J."/>
            <person name="Haridas S."/>
            <person name="Hughes K."/>
            <person name="Justo A."/>
            <person name="Karasinski D."/>
            <person name="Kautmanova I."/>
            <person name="Kiss B."/>
            <person name="Kocsube S."/>
            <person name="Kotiranta H."/>
            <person name="LaButti K.M."/>
            <person name="Lechner B.E."/>
            <person name="Liimatainen K."/>
            <person name="Lipzen A."/>
            <person name="Lukacs Z."/>
            <person name="Mihaltcheva S."/>
            <person name="Morgado L.N."/>
            <person name="Niskanen T."/>
            <person name="Noordeloos M.E."/>
            <person name="Ohm R.A."/>
            <person name="Ortiz-Santana B."/>
            <person name="Ovrebo C."/>
            <person name="Racz N."/>
            <person name="Riley R."/>
            <person name="Savchenko A."/>
            <person name="Shiryaev A."/>
            <person name="Soop K."/>
            <person name="Spirin V."/>
            <person name="Szebenyi C."/>
            <person name="Tomsovsky M."/>
            <person name="Tulloss R.E."/>
            <person name="Uehling J."/>
            <person name="Grigoriev I.V."/>
            <person name="Vagvolgyi C."/>
            <person name="Papp T."/>
            <person name="Martin F.M."/>
            <person name="Miettinen O."/>
            <person name="Hibbett D.S."/>
            <person name="Nagy L.G."/>
        </authorList>
    </citation>
    <scope>NUCLEOTIDE SEQUENCE [LARGE SCALE GENOMIC DNA]</scope>
    <source>
        <strain evidence="3 4">CBS 121175</strain>
    </source>
</reference>
<feature type="domain" description="Nephrocystin 3-like N-terminal" evidence="2">
    <location>
        <begin position="22"/>
        <end position="161"/>
    </location>
</feature>
<dbReference type="Pfam" id="PF24883">
    <property type="entry name" value="NPHP3_N"/>
    <property type="match status" value="1"/>
</dbReference>
<accession>A0A5C3KL98</accession>
<organism evidence="3 4">
    <name type="scientific">Coprinopsis marcescibilis</name>
    <name type="common">Agaric fungus</name>
    <name type="synonym">Psathyrella marcescibilis</name>
    <dbReference type="NCBI Taxonomy" id="230819"/>
    <lineage>
        <taxon>Eukaryota</taxon>
        <taxon>Fungi</taxon>
        <taxon>Dikarya</taxon>
        <taxon>Basidiomycota</taxon>
        <taxon>Agaricomycotina</taxon>
        <taxon>Agaricomycetes</taxon>
        <taxon>Agaricomycetidae</taxon>
        <taxon>Agaricales</taxon>
        <taxon>Agaricineae</taxon>
        <taxon>Psathyrellaceae</taxon>
        <taxon>Coprinopsis</taxon>
    </lineage>
</organism>
<proteinExistence type="predicted"/>
<dbReference type="PANTHER" id="PTHR10039:SF14">
    <property type="entry name" value="NACHT DOMAIN-CONTAINING PROTEIN"/>
    <property type="match status" value="1"/>
</dbReference>
<dbReference type="OrthoDB" id="3038309at2759"/>
<dbReference type="PANTHER" id="PTHR10039">
    <property type="entry name" value="AMELOGENIN"/>
    <property type="match status" value="1"/>
</dbReference>
<evidence type="ECO:0000256" key="1">
    <source>
        <dbReference type="ARBA" id="ARBA00022737"/>
    </source>
</evidence>
<dbReference type="SUPFAM" id="SSF52540">
    <property type="entry name" value="P-loop containing nucleoside triphosphate hydrolases"/>
    <property type="match status" value="1"/>
</dbReference>
<evidence type="ECO:0000259" key="2">
    <source>
        <dbReference type="Pfam" id="PF24883"/>
    </source>
</evidence>
<keyword evidence="4" id="KW-1185">Reference proteome</keyword>
<dbReference type="STRING" id="230819.A0A5C3KL98"/>
<keyword evidence="1" id="KW-0677">Repeat</keyword>
<dbReference type="Proteomes" id="UP000307440">
    <property type="component" value="Unassembled WGS sequence"/>
</dbReference>
<dbReference type="InterPro" id="IPR027417">
    <property type="entry name" value="P-loop_NTPase"/>
</dbReference>
<evidence type="ECO:0000313" key="4">
    <source>
        <dbReference type="Proteomes" id="UP000307440"/>
    </source>
</evidence>
<dbReference type="EMBL" id="ML210289">
    <property type="protein sequence ID" value="TFK20737.1"/>
    <property type="molecule type" value="Genomic_DNA"/>
</dbReference>
<protein>
    <recommendedName>
        <fullName evidence="2">Nephrocystin 3-like N-terminal domain-containing protein</fullName>
    </recommendedName>
</protein>
<name>A0A5C3KL98_COPMA</name>
<dbReference type="InterPro" id="IPR056884">
    <property type="entry name" value="NPHP3-like_N"/>
</dbReference>
<sequence length="280" mass="31331">MWTWIHSAMEDDTLTAASELKTQMYLVADAVGSGKSSLLHTICQRTHQQGILLASFFDQMNDQSTVSNFLAVLIRGLCSVDEHVLQSVGEILCKDSSLTSAGPQRQFQAIVVPAAKSLPPDRAFVLTIDALDEEDDEVLLIILRDPVPHLPPNLRVIATTRSEPHIMQRLKTRPHVHFCLHSLTGPSNSNRQDLTIYTTQRLNDTEFGDKVSESVRDEFMDKSEGVFLWAATVLNHLERAYDPICELKDILKGRSAHWVEDGNAVPRLDSLYSDILSKVK</sequence>
<evidence type="ECO:0000313" key="3">
    <source>
        <dbReference type="EMBL" id="TFK20737.1"/>
    </source>
</evidence>
<gene>
    <name evidence="3" type="ORF">FA15DRAFT_112692</name>
</gene>